<accession>A0A3M7R6Q4</accession>
<keyword evidence="2" id="KW-1185">Reference proteome</keyword>
<protein>
    <submittedName>
        <fullName evidence="1">Uncharacterized protein</fullName>
    </submittedName>
</protein>
<dbReference type="AlphaFoldDB" id="A0A3M7R6Q4"/>
<organism evidence="1 2">
    <name type="scientific">Brachionus plicatilis</name>
    <name type="common">Marine rotifer</name>
    <name type="synonym">Brachionus muelleri</name>
    <dbReference type="NCBI Taxonomy" id="10195"/>
    <lineage>
        <taxon>Eukaryota</taxon>
        <taxon>Metazoa</taxon>
        <taxon>Spiralia</taxon>
        <taxon>Gnathifera</taxon>
        <taxon>Rotifera</taxon>
        <taxon>Eurotatoria</taxon>
        <taxon>Monogononta</taxon>
        <taxon>Pseudotrocha</taxon>
        <taxon>Ploima</taxon>
        <taxon>Brachionidae</taxon>
        <taxon>Brachionus</taxon>
    </lineage>
</organism>
<comment type="caution">
    <text evidence="1">The sequence shown here is derived from an EMBL/GenBank/DDBJ whole genome shotgun (WGS) entry which is preliminary data.</text>
</comment>
<proteinExistence type="predicted"/>
<evidence type="ECO:0000313" key="1">
    <source>
        <dbReference type="EMBL" id="RNA19129.1"/>
    </source>
</evidence>
<name>A0A3M7R6Q4_BRAPC</name>
<evidence type="ECO:0000313" key="2">
    <source>
        <dbReference type="Proteomes" id="UP000276133"/>
    </source>
</evidence>
<reference evidence="1 2" key="1">
    <citation type="journal article" date="2018" name="Sci. Rep.">
        <title>Genomic signatures of local adaptation to the degree of environmental predictability in rotifers.</title>
        <authorList>
            <person name="Franch-Gras L."/>
            <person name="Hahn C."/>
            <person name="Garcia-Roger E.M."/>
            <person name="Carmona M.J."/>
            <person name="Serra M."/>
            <person name="Gomez A."/>
        </authorList>
    </citation>
    <scope>NUCLEOTIDE SEQUENCE [LARGE SCALE GENOMIC DNA]</scope>
    <source>
        <strain evidence="1">HYR1</strain>
    </source>
</reference>
<gene>
    <name evidence="1" type="ORF">BpHYR1_006389</name>
</gene>
<sequence length="83" mass="9532">MINKLVDFRVLHRSKESDVLKSAPLMISNKKNQLIGHILNILFLYITFEKSRHEICLKISSQPEVDSYSYLDINLNSSAPAQN</sequence>
<dbReference type="Proteomes" id="UP000276133">
    <property type="component" value="Unassembled WGS sequence"/>
</dbReference>
<dbReference type="EMBL" id="REGN01004099">
    <property type="protein sequence ID" value="RNA19129.1"/>
    <property type="molecule type" value="Genomic_DNA"/>
</dbReference>